<evidence type="ECO:0000256" key="1">
    <source>
        <dbReference type="SAM" id="MobiDB-lite"/>
    </source>
</evidence>
<sequence>MLLAGFGGIAGSPAPPSPLRPPPAPPTLRSPGGAKPSHELGCSGPGAPPSASLPLGAVAGAHGERVGGSGFALAPAPAVMFTRRRVTPLDCANQAPMLDPEGVDAFALVNERSAMVTGLSMFAIVRAVPLGGTMFVAPPVKFQLPSHDSPPYTPIGRGMPSGSG</sequence>
<accession>A0ABZ2K9Y7</accession>
<evidence type="ECO:0000313" key="2">
    <source>
        <dbReference type="EMBL" id="WXA95459.1"/>
    </source>
</evidence>
<name>A0ABZ2K9Y7_9BACT</name>
<dbReference type="Proteomes" id="UP001379533">
    <property type="component" value="Chromosome"/>
</dbReference>
<keyword evidence="3" id="KW-1185">Reference proteome</keyword>
<organism evidence="2 3">
    <name type="scientific">Pendulispora brunnea</name>
    <dbReference type="NCBI Taxonomy" id="2905690"/>
    <lineage>
        <taxon>Bacteria</taxon>
        <taxon>Pseudomonadati</taxon>
        <taxon>Myxococcota</taxon>
        <taxon>Myxococcia</taxon>
        <taxon>Myxococcales</taxon>
        <taxon>Sorangiineae</taxon>
        <taxon>Pendulisporaceae</taxon>
        <taxon>Pendulispora</taxon>
    </lineage>
</organism>
<feature type="compositionally biased region" description="Pro residues" evidence="1">
    <location>
        <begin position="13"/>
        <end position="28"/>
    </location>
</feature>
<feature type="compositionally biased region" description="Gly residues" evidence="1">
    <location>
        <begin position="1"/>
        <end position="10"/>
    </location>
</feature>
<dbReference type="EMBL" id="CP089982">
    <property type="protein sequence ID" value="WXA95459.1"/>
    <property type="molecule type" value="Genomic_DNA"/>
</dbReference>
<reference evidence="2 3" key="1">
    <citation type="submission" date="2021-12" db="EMBL/GenBank/DDBJ databases">
        <title>Discovery of the Pendulisporaceae a myxobacterial family with distinct sporulation behavior and unique specialized metabolism.</title>
        <authorList>
            <person name="Garcia R."/>
            <person name="Popoff A."/>
            <person name="Bader C.D."/>
            <person name="Loehr J."/>
            <person name="Walesch S."/>
            <person name="Walt C."/>
            <person name="Boldt J."/>
            <person name="Bunk B."/>
            <person name="Haeckl F.J.F.P.J."/>
            <person name="Gunesch A.P."/>
            <person name="Birkelbach J."/>
            <person name="Nuebel U."/>
            <person name="Pietschmann T."/>
            <person name="Bach T."/>
            <person name="Mueller R."/>
        </authorList>
    </citation>
    <scope>NUCLEOTIDE SEQUENCE [LARGE SCALE GENOMIC DNA]</scope>
    <source>
        <strain evidence="2 3">MSr12523</strain>
    </source>
</reference>
<feature type="region of interest" description="Disordered" evidence="1">
    <location>
        <begin position="1"/>
        <end position="48"/>
    </location>
</feature>
<evidence type="ECO:0000313" key="3">
    <source>
        <dbReference type="Proteomes" id="UP001379533"/>
    </source>
</evidence>
<protein>
    <submittedName>
        <fullName evidence="2">Uncharacterized protein</fullName>
    </submittedName>
</protein>
<proteinExistence type="predicted"/>
<gene>
    <name evidence="2" type="ORF">LZC95_01215</name>
</gene>